<sequence>MLHKRLNHGLYGYEVPPIPRAARSARRRVPYRKKSDDDQMCAFDLLATVAGKLLEGENSPSAAELLNGVDKSAVGADSLKKEKVVKDNPEKLIPCIEEKRGRNFFVSEIISQAPKHTIKEVSHAQNDACSAFASVITTSDGSDMFGTAAKLVDDQSKNGRRNFSKLDMERCGSTISFSRLDDENKNCIKIEPAMTGKEPCNARADTCCIKDLTVQDLEPHALGNADNRCKFPVKPSVLDEGLKKGICRDQGPRGSFPTCKDNVKLVVRDGDENSSWCTTPRKLNKAFRPPARMGDRRIKRLLASRYWKAPPKLSNEDCFNIGLETKPVYQNKANGYKRQRSLRDYPIKKRRLYGHSFETNAYEMVNNNDTSFSPGKGYSENASGSVPTMHEAKGVSTFATSQQNCFQPRDSHVKLKIKSFRVPELFFEIPETATVGSLKRTVMEAVNSVLGGGLRVGVLFQGKKIRDDNKTLVQTGIYDNNKNDSLGFTLEPLCSQVSPTQYPEDHALTPARQITRCPHTGLIVKQGNSDVPPDLPSTNFSNIIESDHDSAPSPPDVSIDKCLADSKALVATPEMNVEPLSAISMRKSKRLDVGQRRIRRPFSVSEVEALVQAVEKLGTGRWRDVKMRAFDNAKHRTYVDLKDKWKTLVHTARISPQQRRGEPVPQELLDRVLAAHAFWSQQQAKQQLKQHSEACLLF</sequence>
<dbReference type="PANTHER" id="PTHR21717">
    <property type="entry name" value="TELOMERIC REPEAT BINDING PROTEIN"/>
    <property type="match status" value="1"/>
</dbReference>
<evidence type="ECO:0008006" key="10">
    <source>
        <dbReference type="Google" id="ProtNLM"/>
    </source>
</evidence>
<dbReference type="InterPro" id="IPR009057">
    <property type="entry name" value="Homeodomain-like_sf"/>
</dbReference>
<dbReference type="PROSITE" id="PS51294">
    <property type="entry name" value="HTH_MYB"/>
    <property type="match status" value="1"/>
</dbReference>
<dbReference type="EMBL" id="CP093344">
    <property type="protein sequence ID" value="WOG87475.1"/>
    <property type="molecule type" value="Genomic_DNA"/>
</dbReference>
<dbReference type="Gene3D" id="1.10.246.220">
    <property type="match status" value="1"/>
</dbReference>
<dbReference type="Proteomes" id="UP000077755">
    <property type="component" value="Chromosome 2"/>
</dbReference>
<dbReference type="Gramene" id="KZN05126">
    <property type="protein sequence ID" value="KZN05126"/>
    <property type="gene ID" value="DCAR_005963"/>
</dbReference>
<dbReference type="SMART" id="SM00717">
    <property type="entry name" value="SANT"/>
    <property type="match status" value="1"/>
</dbReference>
<dbReference type="InterPro" id="IPR057625">
    <property type="entry name" value="TPR1-6-like_ubiquitin"/>
</dbReference>
<dbReference type="InterPro" id="IPR001005">
    <property type="entry name" value="SANT/Myb"/>
</dbReference>
<dbReference type="PANTHER" id="PTHR21717:SF70">
    <property type="entry name" value="TELOMERE REPEAT-BINDING PROTEIN 2-RELATED"/>
    <property type="match status" value="1"/>
</dbReference>
<keyword evidence="9" id="KW-1185">Reference proteome</keyword>
<dbReference type="InterPro" id="IPR000626">
    <property type="entry name" value="Ubiquitin-like_dom"/>
</dbReference>
<reference evidence="7" key="1">
    <citation type="journal article" date="2016" name="Nat. Genet.">
        <title>A high-quality carrot genome assembly provides new insights into carotenoid accumulation and asterid genome evolution.</title>
        <authorList>
            <person name="Iorizzo M."/>
            <person name="Ellison S."/>
            <person name="Senalik D."/>
            <person name="Zeng P."/>
            <person name="Satapoomin P."/>
            <person name="Huang J."/>
            <person name="Bowman M."/>
            <person name="Iovene M."/>
            <person name="Sanseverino W."/>
            <person name="Cavagnaro P."/>
            <person name="Yildiz M."/>
            <person name="Macko-Podgorni A."/>
            <person name="Moranska E."/>
            <person name="Grzebelus E."/>
            <person name="Grzebelus D."/>
            <person name="Ashrafi H."/>
            <person name="Zheng Z."/>
            <person name="Cheng S."/>
            <person name="Spooner D."/>
            <person name="Van Deynze A."/>
            <person name="Simon P."/>
        </authorList>
    </citation>
    <scope>NUCLEOTIDE SEQUENCE [LARGE SCALE GENOMIC DNA]</scope>
    <source>
        <tissue evidence="7">Leaf</tissue>
    </source>
</reference>
<dbReference type="CDD" id="cd11660">
    <property type="entry name" value="SANT_TRF"/>
    <property type="match status" value="1"/>
</dbReference>
<evidence type="ECO:0000256" key="2">
    <source>
        <dbReference type="ARBA" id="ARBA00023125"/>
    </source>
</evidence>
<dbReference type="InterPro" id="IPR031105">
    <property type="entry name" value="TRP_plant"/>
</dbReference>
<keyword evidence="2" id="KW-0238">DNA-binding</keyword>
<evidence type="ECO:0000313" key="8">
    <source>
        <dbReference type="EMBL" id="WOG87475.1"/>
    </source>
</evidence>
<feature type="domain" description="Myb-like" evidence="5">
    <location>
        <begin position="594"/>
        <end position="649"/>
    </location>
</feature>
<dbReference type="KEGG" id="dcr:108206350"/>
<dbReference type="PROSITE" id="PS50090">
    <property type="entry name" value="MYB_LIKE"/>
    <property type="match status" value="1"/>
</dbReference>
<keyword evidence="3" id="KW-0539">Nucleus</keyword>
<evidence type="ECO:0000256" key="1">
    <source>
        <dbReference type="ARBA" id="ARBA00004123"/>
    </source>
</evidence>
<evidence type="ECO:0000259" key="5">
    <source>
        <dbReference type="PROSITE" id="PS50090"/>
    </source>
</evidence>
<dbReference type="OrthoDB" id="2020981at2759"/>
<dbReference type="AlphaFoldDB" id="A0A166DDE4"/>
<evidence type="ECO:0000313" key="9">
    <source>
        <dbReference type="Proteomes" id="UP000077755"/>
    </source>
</evidence>
<dbReference type="GO" id="GO:0005634">
    <property type="term" value="C:nucleus"/>
    <property type="evidence" value="ECO:0007669"/>
    <property type="project" value="UniProtKB-SubCell"/>
</dbReference>
<dbReference type="EMBL" id="LNRQ01000002">
    <property type="protein sequence ID" value="KZN05126.1"/>
    <property type="molecule type" value="Genomic_DNA"/>
</dbReference>
<dbReference type="PROSITE" id="PS50053">
    <property type="entry name" value="UBIQUITIN_2"/>
    <property type="match status" value="1"/>
</dbReference>
<dbReference type="Pfam" id="PF23603">
    <property type="entry name" value="Ubiquitin_TPR1"/>
    <property type="match status" value="1"/>
</dbReference>
<gene>
    <name evidence="7" type="ORF">DCAR_005963</name>
    <name evidence="8" type="ORF">DCAR_0206700</name>
</gene>
<dbReference type="GO" id="GO:0042162">
    <property type="term" value="F:telomeric DNA binding"/>
    <property type="evidence" value="ECO:0007669"/>
    <property type="project" value="UniProtKB-ARBA"/>
</dbReference>
<organism evidence="7">
    <name type="scientific">Daucus carota subsp. sativus</name>
    <name type="common">Carrot</name>
    <dbReference type="NCBI Taxonomy" id="79200"/>
    <lineage>
        <taxon>Eukaryota</taxon>
        <taxon>Viridiplantae</taxon>
        <taxon>Streptophyta</taxon>
        <taxon>Embryophyta</taxon>
        <taxon>Tracheophyta</taxon>
        <taxon>Spermatophyta</taxon>
        <taxon>Magnoliopsida</taxon>
        <taxon>eudicotyledons</taxon>
        <taxon>Gunneridae</taxon>
        <taxon>Pentapetalae</taxon>
        <taxon>asterids</taxon>
        <taxon>campanulids</taxon>
        <taxon>Apiales</taxon>
        <taxon>Apiaceae</taxon>
        <taxon>Apioideae</taxon>
        <taxon>Scandiceae</taxon>
        <taxon>Daucinae</taxon>
        <taxon>Daucus</taxon>
        <taxon>Daucus sect. Daucus</taxon>
    </lineage>
</organism>
<proteinExistence type="predicted"/>
<evidence type="ECO:0000313" key="7">
    <source>
        <dbReference type="EMBL" id="KZN05126.1"/>
    </source>
</evidence>
<dbReference type="Pfam" id="PF00249">
    <property type="entry name" value="Myb_DNA-binding"/>
    <property type="match status" value="1"/>
</dbReference>
<dbReference type="STRING" id="79200.A0A166DDE4"/>
<dbReference type="SUPFAM" id="SSF54236">
    <property type="entry name" value="Ubiquitin-like"/>
    <property type="match status" value="1"/>
</dbReference>
<dbReference type="InterPro" id="IPR029071">
    <property type="entry name" value="Ubiquitin-like_domsf"/>
</dbReference>
<dbReference type="SUPFAM" id="SSF46689">
    <property type="entry name" value="Homeodomain-like"/>
    <property type="match status" value="1"/>
</dbReference>
<feature type="domain" description="Ubiquitin-like" evidence="4">
    <location>
        <begin position="413"/>
        <end position="481"/>
    </location>
</feature>
<dbReference type="InterPro" id="IPR017930">
    <property type="entry name" value="Myb_dom"/>
</dbReference>
<dbReference type="OMA" id="QVYNQNC"/>
<evidence type="ECO:0000259" key="4">
    <source>
        <dbReference type="PROSITE" id="PS50053"/>
    </source>
</evidence>
<comment type="subcellular location">
    <subcellularLocation>
        <location evidence="1">Nucleus</location>
    </subcellularLocation>
</comment>
<evidence type="ECO:0000259" key="6">
    <source>
        <dbReference type="PROSITE" id="PS51294"/>
    </source>
</evidence>
<protein>
    <recommendedName>
        <fullName evidence="10">HTH myb-type domain-containing protein</fullName>
    </recommendedName>
</protein>
<reference evidence="8" key="2">
    <citation type="submission" date="2022-03" db="EMBL/GenBank/DDBJ databases">
        <title>Draft title - Genomic analysis of global carrot germplasm unveils the trajectory of domestication and the origin of high carotenoid orange carrot.</title>
        <authorList>
            <person name="Iorizzo M."/>
            <person name="Ellison S."/>
            <person name="Senalik D."/>
            <person name="Macko-Podgorni A."/>
            <person name="Grzebelus D."/>
            <person name="Bostan H."/>
            <person name="Rolling W."/>
            <person name="Curaba J."/>
            <person name="Simon P."/>
        </authorList>
    </citation>
    <scope>NUCLEOTIDE SEQUENCE</scope>
    <source>
        <tissue evidence="8">Leaf</tissue>
    </source>
</reference>
<evidence type="ECO:0000256" key="3">
    <source>
        <dbReference type="ARBA" id="ARBA00023242"/>
    </source>
</evidence>
<name>A0A166DDE4_DAUCS</name>
<feature type="domain" description="HTH myb-type" evidence="6">
    <location>
        <begin position="594"/>
        <end position="653"/>
    </location>
</feature>
<accession>A0A166DDE4</accession>